<feature type="compositionally biased region" description="Low complexity" evidence="1">
    <location>
        <begin position="335"/>
        <end position="345"/>
    </location>
</feature>
<dbReference type="InterPro" id="IPR052026">
    <property type="entry name" value="ExeA_AAA_ATPase_DNA-bind"/>
</dbReference>
<evidence type="ECO:0000256" key="1">
    <source>
        <dbReference type="SAM" id="MobiDB-lite"/>
    </source>
</evidence>
<evidence type="ECO:0000313" key="3">
    <source>
        <dbReference type="EMBL" id="HBC33624.1"/>
    </source>
</evidence>
<dbReference type="SUPFAM" id="SSF52540">
    <property type="entry name" value="P-loop containing nucleoside triphosphate hydrolases"/>
    <property type="match status" value="1"/>
</dbReference>
<sequence>MTEESLNSLDGGGLFPRLQQRYSLRANPLEMETPFFPDAMRHHALEALRHLCGFGDMALLLTGAAGSGKTRILAELVRSESSRLDFHRIPAAALTSAQALARDLKAVSRSNLGPEDSPRDLVYGFFKWSESRVRKGQRMVLLIDDADRAPTELLRLILSAYLASERGSSAVPVFAGTDSLVQSMGLDDASTSVHQIHLRPLTRDEIVAYLEPRVHAAGGKAGELLSPARVSKIHALSQGSFARLKRVTPGVWLDMVASPSVDRPKHVPWKRFLLPGLALVLLAGSWWFVSRQYDESVAGETVKAPEPVRKSITIGPETENSVPTPEEPSQDQPAVEPETVLTEPVTEPEADQPEPEPEP</sequence>
<protein>
    <submittedName>
        <fullName evidence="3">Sporulation protein</fullName>
    </submittedName>
</protein>
<dbReference type="PANTHER" id="PTHR35894">
    <property type="entry name" value="GENERAL SECRETION PATHWAY PROTEIN A-RELATED"/>
    <property type="match status" value="1"/>
</dbReference>
<dbReference type="InterPro" id="IPR049945">
    <property type="entry name" value="AAA_22"/>
</dbReference>
<dbReference type="Proteomes" id="UP000263489">
    <property type="component" value="Unassembled WGS sequence"/>
</dbReference>
<dbReference type="PANTHER" id="PTHR35894:SF1">
    <property type="entry name" value="PHOSPHORIBULOKINASE _ URIDINE KINASE FAMILY"/>
    <property type="match status" value="1"/>
</dbReference>
<name>A0A352IQ91_9GAMM</name>
<accession>A0A352IQ91</accession>
<dbReference type="GO" id="GO:0016887">
    <property type="term" value="F:ATP hydrolysis activity"/>
    <property type="evidence" value="ECO:0007669"/>
    <property type="project" value="InterPro"/>
</dbReference>
<dbReference type="AlphaFoldDB" id="A0A352IQ91"/>
<comment type="caution">
    <text evidence="3">The sequence shown here is derived from an EMBL/GenBank/DDBJ whole genome shotgun (WGS) entry which is preliminary data.</text>
</comment>
<feature type="non-terminal residue" evidence="3">
    <location>
        <position position="359"/>
    </location>
</feature>
<proteinExistence type="predicted"/>
<organism evidence="3 4">
    <name type="scientific">Marinobacter adhaerens</name>
    <dbReference type="NCBI Taxonomy" id="1033846"/>
    <lineage>
        <taxon>Bacteria</taxon>
        <taxon>Pseudomonadati</taxon>
        <taxon>Pseudomonadota</taxon>
        <taxon>Gammaproteobacteria</taxon>
        <taxon>Pseudomonadales</taxon>
        <taxon>Marinobacteraceae</taxon>
        <taxon>Marinobacter</taxon>
    </lineage>
</organism>
<reference evidence="3 4" key="1">
    <citation type="journal article" date="2018" name="Nat. Biotechnol.">
        <title>A standardized bacterial taxonomy based on genome phylogeny substantially revises the tree of life.</title>
        <authorList>
            <person name="Parks D.H."/>
            <person name="Chuvochina M."/>
            <person name="Waite D.W."/>
            <person name="Rinke C."/>
            <person name="Skarshewski A."/>
            <person name="Chaumeil P.A."/>
            <person name="Hugenholtz P."/>
        </authorList>
    </citation>
    <scope>NUCLEOTIDE SEQUENCE [LARGE SCALE GENOMIC DNA]</scope>
    <source>
        <strain evidence="3">UBA9380</strain>
    </source>
</reference>
<dbReference type="EMBL" id="DNNA01000075">
    <property type="protein sequence ID" value="HBC33624.1"/>
    <property type="molecule type" value="Genomic_DNA"/>
</dbReference>
<gene>
    <name evidence="3" type="ORF">DC045_04725</name>
</gene>
<dbReference type="InterPro" id="IPR027417">
    <property type="entry name" value="P-loop_NTPase"/>
</dbReference>
<feature type="domain" description="ORC1/DEAH AAA+ ATPase" evidence="2">
    <location>
        <begin position="56"/>
        <end position="181"/>
    </location>
</feature>
<dbReference type="Pfam" id="PF13401">
    <property type="entry name" value="AAA_22"/>
    <property type="match status" value="1"/>
</dbReference>
<feature type="region of interest" description="Disordered" evidence="1">
    <location>
        <begin position="307"/>
        <end position="359"/>
    </location>
</feature>
<dbReference type="Gene3D" id="3.40.50.300">
    <property type="entry name" value="P-loop containing nucleotide triphosphate hydrolases"/>
    <property type="match status" value="1"/>
</dbReference>
<feature type="compositionally biased region" description="Acidic residues" evidence="1">
    <location>
        <begin position="346"/>
        <end position="359"/>
    </location>
</feature>
<evidence type="ECO:0000259" key="2">
    <source>
        <dbReference type="Pfam" id="PF13401"/>
    </source>
</evidence>
<evidence type="ECO:0000313" key="4">
    <source>
        <dbReference type="Proteomes" id="UP000263489"/>
    </source>
</evidence>